<keyword evidence="7 10" id="KW-0799">Topoisomerase</keyword>
<evidence type="ECO:0000256" key="6">
    <source>
        <dbReference type="ARBA" id="ARBA00022842"/>
    </source>
</evidence>
<accession>A0A1Y2KBA9</accession>
<evidence type="ECO:0000313" key="12">
    <source>
        <dbReference type="EMBL" id="OSM07214.1"/>
    </source>
</evidence>
<feature type="binding site" evidence="10">
    <location>
        <position position="4"/>
    </location>
    <ligand>
        <name>ATP</name>
        <dbReference type="ChEBI" id="CHEBI:30616"/>
    </ligand>
</feature>
<dbReference type="PRINTS" id="PR01159">
    <property type="entry name" value="DNAGYRASEB"/>
</dbReference>
<dbReference type="EMBL" id="LVJN01000015">
    <property type="protein sequence ID" value="OSM07214.1"/>
    <property type="molecule type" value="Genomic_DNA"/>
</dbReference>
<feature type="binding site" evidence="10">
    <location>
        <position position="71"/>
    </location>
    <ligand>
        <name>ATP</name>
        <dbReference type="ChEBI" id="CHEBI:30616"/>
    </ligand>
</feature>
<evidence type="ECO:0000256" key="7">
    <source>
        <dbReference type="ARBA" id="ARBA00023029"/>
    </source>
</evidence>
<dbReference type="SUPFAM" id="SSF55874">
    <property type="entry name" value="ATPase domain of HSP90 chaperone/DNA topoisomerase II/histidine kinase"/>
    <property type="match status" value="1"/>
</dbReference>
<dbReference type="PRINTS" id="PR00418">
    <property type="entry name" value="TPI2FAMILY"/>
</dbReference>
<dbReference type="RefSeq" id="WP_085441164.1">
    <property type="nucleotide sequence ID" value="NZ_LVJN01000015.1"/>
</dbReference>
<dbReference type="PROSITE" id="PS00177">
    <property type="entry name" value="TOPOISOMERASE_II"/>
    <property type="match status" value="1"/>
</dbReference>
<evidence type="ECO:0000259" key="11">
    <source>
        <dbReference type="PROSITE" id="PS50880"/>
    </source>
</evidence>
<dbReference type="STRING" id="1434232.MAIT1_03858"/>
<comment type="similarity">
    <text evidence="10">Belongs to the type II topoisomerase family. ParE type 1 subfamily.</text>
</comment>
<dbReference type="CDD" id="cd16928">
    <property type="entry name" value="HATPase_GyrB-like"/>
    <property type="match status" value="1"/>
</dbReference>
<dbReference type="InterPro" id="IPR013759">
    <property type="entry name" value="Topo_IIA_B_C"/>
</dbReference>
<organism evidence="12 13">
    <name type="scientific">Magnetofaba australis IT-1</name>
    <dbReference type="NCBI Taxonomy" id="1434232"/>
    <lineage>
        <taxon>Bacteria</taxon>
        <taxon>Pseudomonadati</taxon>
        <taxon>Pseudomonadota</taxon>
        <taxon>Magnetococcia</taxon>
        <taxon>Magnetococcales</taxon>
        <taxon>Magnetococcaceae</taxon>
        <taxon>Magnetofaba</taxon>
    </lineage>
</organism>
<dbReference type="NCBIfam" id="TIGR01055">
    <property type="entry name" value="parE_Gneg"/>
    <property type="match status" value="1"/>
</dbReference>
<dbReference type="PROSITE" id="PS50880">
    <property type="entry name" value="TOPRIM"/>
    <property type="match status" value="1"/>
</dbReference>
<dbReference type="InterPro" id="IPR003594">
    <property type="entry name" value="HATPase_dom"/>
</dbReference>
<evidence type="ECO:0000313" key="13">
    <source>
        <dbReference type="Proteomes" id="UP000194003"/>
    </source>
</evidence>
<feature type="binding site" evidence="10">
    <location>
        <position position="338"/>
    </location>
    <ligand>
        <name>ATP</name>
        <dbReference type="ChEBI" id="CHEBI:30616"/>
    </ligand>
</feature>
<dbReference type="CDD" id="cd00822">
    <property type="entry name" value="TopoII_Trans_DNA_gyrase"/>
    <property type="match status" value="1"/>
</dbReference>
<comment type="function">
    <text evidence="10">Topoisomerase IV is essential for chromosome segregation. It relaxes supercoiled DNA. Performs the decatenation events required during the replication of a circular DNA molecule.</text>
</comment>
<feature type="domain" description="Toprim" evidence="11">
    <location>
        <begin position="419"/>
        <end position="533"/>
    </location>
</feature>
<dbReference type="InterPro" id="IPR013760">
    <property type="entry name" value="Topo_IIA-like_dom_sf"/>
</dbReference>
<comment type="subunit">
    <text evidence="10">Heterotetramer composed of ParC and ParE.</text>
</comment>
<dbReference type="SMART" id="SM00387">
    <property type="entry name" value="HATPase_c"/>
    <property type="match status" value="1"/>
</dbReference>
<keyword evidence="6" id="KW-0460">Magnesium</keyword>
<feature type="site" description="Interaction with DNA" evidence="10">
    <location>
        <position position="505"/>
    </location>
</feature>
<keyword evidence="8 10" id="KW-0238">DNA-binding</keyword>
<dbReference type="SUPFAM" id="SSF54211">
    <property type="entry name" value="Ribosomal protein S5 domain 2-like"/>
    <property type="match status" value="1"/>
</dbReference>
<evidence type="ECO:0000256" key="8">
    <source>
        <dbReference type="ARBA" id="ARBA00023125"/>
    </source>
</evidence>
<evidence type="ECO:0000256" key="9">
    <source>
        <dbReference type="ARBA" id="ARBA00023235"/>
    </source>
</evidence>
<dbReference type="HAMAP" id="MF_00938">
    <property type="entry name" value="ParE_type1"/>
    <property type="match status" value="1"/>
</dbReference>
<name>A0A1Y2KBA9_9PROT</name>
<dbReference type="PANTHER" id="PTHR45866:SF4">
    <property type="entry name" value="DNA TOPOISOMERASE 4 SUBUNIT B"/>
    <property type="match status" value="1"/>
</dbReference>
<dbReference type="InterPro" id="IPR014721">
    <property type="entry name" value="Ribsml_uS5_D2-typ_fold_subgr"/>
</dbReference>
<dbReference type="Pfam" id="PF01751">
    <property type="entry name" value="Toprim"/>
    <property type="match status" value="1"/>
</dbReference>
<evidence type="ECO:0000256" key="10">
    <source>
        <dbReference type="HAMAP-Rule" id="MF_00938"/>
    </source>
</evidence>
<evidence type="ECO:0000256" key="3">
    <source>
        <dbReference type="ARBA" id="ARBA00022723"/>
    </source>
</evidence>
<dbReference type="EC" id="5.6.2.2" evidence="10"/>
<sequence length="639" mass="71016">MSDYSASHIEVLEGLEGIRKRPGMYIGGTDSRALHHLAAEVLDNAMDEAVAGFADRIHLTLHEDGSLGIRDNGRGVPVDEHPRYPGKSALEVVFTMLHSGGKFNNAVYATSAGLHGVGVCAVTALSVWTEVQVERDGFRHQQRFERGKVAAPLTQGDATRRKGTQVRFLPDPEIFPNPRFTFSRLLEMCRSRAYLNRGVEIRAREESSGTEETFHFPNGLKDYIRAITEKKELVIPEPFEGSAERLGDDGKGRMEWAVAWTLDDDGDVRSYCNTVPTHNGGVHEAGLRSALLKGVREFAETRNLLPKGLTLTGEDVLGGAIVVLSLFIPDPQFAGQTKDKLNNAGVARLVESTLKDNMDHWLHRQPEVASKLVEEVVERAQERLRRKKAANRVKRKTPTSRLTLPGKLTDCISSDLSDTELFIVEGDSAGGSAKQARDRHTQAVLPLRGKILNVEQANSEKFEKNAEVQSLVTAIGAGIGKHYDGDDLRYGKIIIMTDADVDGAHIASLLLTFFFRFMPQLIADGRLYLAQPPLYKVTVGTESRYALDDLERERVEAEMTKRKPKAKVEISRFKGLGEMPPMQLRETTMSVSSRRLLKVVVDDDKLTESAFSRLMGKRPAERFAFIQEKARFAQDTLDI</sequence>
<protein>
    <recommendedName>
        <fullName evidence="10">DNA topoisomerase 4 subunit B</fullName>
        <ecNumber evidence="10">5.6.2.2</ecNumber>
    </recommendedName>
    <alternativeName>
        <fullName evidence="10">Topoisomerase IV subunit B</fullName>
    </alternativeName>
</protein>
<dbReference type="InterPro" id="IPR018522">
    <property type="entry name" value="TopoIIA_CS"/>
</dbReference>
<comment type="catalytic activity">
    <reaction evidence="1 10">
        <text>ATP-dependent breakage, passage and rejoining of double-stranded DNA.</text>
        <dbReference type="EC" id="5.6.2.2"/>
    </reaction>
</comment>
<dbReference type="Pfam" id="PF00986">
    <property type="entry name" value="DNA_gyraseB_C"/>
    <property type="match status" value="1"/>
</dbReference>
<dbReference type="Pfam" id="PF02518">
    <property type="entry name" value="HATPase_c"/>
    <property type="match status" value="1"/>
</dbReference>
<evidence type="ECO:0000256" key="5">
    <source>
        <dbReference type="ARBA" id="ARBA00022840"/>
    </source>
</evidence>
<evidence type="ECO:0000256" key="1">
    <source>
        <dbReference type="ARBA" id="ARBA00000185"/>
    </source>
</evidence>
<feature type="binding site" evidence="10">
    <location>
        <position position="44"/>
    </location>
    <ligand>
        <name>ATP</name>
        <dbReference type="ChEBI" id="CHEBI:30616"/>
    </ligand>
</feature>
<proteinExistence type="inferred from homology"/>
<dbReference type="InterPro" id="IPR001241">
    <property type="entry name" value="Topo_IIA"/>
</dbReference>
<dbReference type="SUPFAM" id="SSF56719">
    <property type="entry name" value="Type II DNA topoisomerase"/>
    <property type="match status" value="1"/>
</dbReference>
<dbReference type="GO" id="GO:0046872">
    <property type="term" value="F:metal ion binding"/>
    <property type="evidence" value="ECO:0007669"/>
    <property type="project" value="UniProtKB-KW"/>
</dbReference>
<dbReference type="Proteomes" id="UP000194003">
    <property type="component" value="Unassembled WGS sequence"/>
</dbReference>
<dbReference type="GO" id="GO:0005524">
    <property type="term" value="F:ATP binding"/>
    <property type="evidence" value="ECO:0007669"/>
    <property type="project" value="UniProtKB-UniRule"/>
</dbReference>
<comment type="caution">
    <text evidence="12">The sequence shown here is derived from an EMBL/GenBank/DDBJ whole genome shotgun (WGS) entry which is preliminary data.</text>
</comment>
<gene>
    <name evidence="10" type="primary">parE</name>
    <name evidence="12" type="ORF">MAIT1_03858</name>
</gene>
<dbReference type="GO" id="GO:0007059">
    <property type="term" value="P:chromosome segregation"/>
    <property type="evidence" value="ECO:0007669"/>
    <property type="project" value="UniProtKB-UniRule"/>
</dbReference>
<dbReference type="AlphaFoldDB" id="A0A1Y2KBA9"/>
<dbReference type="PANTHER" id="PTHR45866">
    <property type="entry name" value="DNA GYRASE/TOPOISOMERASE SUBUNIT B"/>
    <property type="match status" value="1"/>
</dbReference>
<dbReference type="InterPro" id="IPR002288">
    <property type="entry name" value="DNA_gyrase_B_C"/>
</dbReference>
<dbReference type="InterPro" id="IPR000565">
    <property type="entry name" value="Topo_IIA_B"/>
</dbReference>
<dbReference type="GO" id="GO:0005694">
    <property type="term" value="C:chromosome"/>
    <property type="evidence" value="ECO:0007669"/>
    <property type="project" value="InterPro"/>
</dbReference>
<dbReference type="FunFam" id="3.40.50.670:FF:000001">
    <property type="entry name" value="DNA topoisomerase 2"/>
    <property type="match status" value="1"/>
</dbReference>
<dbReference type="InterPro" id="IPR020568">
    <property type="entry name" value="Ribosomal_Su5_D2-typ_SF"/>
</dbReference>
<feature type="binding site" evidence="10">
    <location>
        <begin position="113"/>
        <end position="119"/>
    </location>
    <ligand>
        <name>ATP</name>
        <dbReference type="ChEBI" id="CHEBI:30616"/>
    </ligand>
</feature>
<dbReference type="Gene3D" id="3.30.230.10">
    <property type="match status" value="1"/>
</dbReference>
<feature type="site" description="Interaction with DNA" evidence="10">
    <location>
        <position position="453"/>
    </location>
</feature>
<feature type="site" description="Interaction with DNA" evidence="10">
    <location>
        <position position="622"/>
    </location>
</feature>
<dbReference type="GO" id="GO:0003677">
    <property type="term" value="F:DNA binding"/>
    <property type="evidence" value="ECO:0007669"/>
    <property type="project" value="UniProtKB-UniRule"/>
</dbReference>
<comment type="cofactor">
    <cofactor evidence="2">
        <name>Mg(2+)</name>
        <dbReference type="ChEBI" id="CHEBI:18420"/>
    </cofactor>
</comment>
<dbReference type="InterPro" id="IPR036890">
    <property type="entry name" value="HATPase_C_sf"/>
</dbReference>
<keyword evidence="3" id="KW-0479">Metal-binding</keyword>
<dbReference type="GO" id="GO:0003918">
    <property type="term" value="F:DNA topoisomerase type II (double strand cut, ATP-hydrolyzing) activity"/>
    <property type="evidence" value="ECO:0007669"/>
    <property type="project" value="UniProtKB-UniRule"/>
</dbReference>
<dbReference type="Gene3D" id="3.30.565.10">
    <property type="entry name" value="Histidine kinase-like ATPase, C-terminal domain"/>
    <property type="match status" value="1"/>
</dbReference>
<dbReference type="InterPro" id="IPR006171">
    <property type="entry name" value="TOPRIM_dom"/>
</dbReference>
<evidence type="ECO:0000256" key="4">
    <source>
        <dbReference type="ARBA" id="ARBA00022741"/>
    </source>
</evidence>
<dbReference type="InterPro" id="IPR005737">
    <property type="entry name" value="TopoIV_B_Gneg"/>
</dbReference>
<dbReference type="Gene3D" id="3.40.50.670">
    <property type="match status" value="1"/>
</dbReference>
<dbReference type="Pfam" id="PF00204">
    <property type="entry name" value="DNA_gyraseB"/>
    <property type="match status" value="1"/>
</dbReference>
<keyword evidence="4 10" id="KW-0547">Nucleotide-binding</keyword>
<dbReference type="NCBIfam" id="NF004189">
    <property type="entry name" value="PRK05644.1"/>
    <property type="match status" value="1"/>
</dbReference>
<keyword evidence="9 10" id="KW-0413">Isomerase</keyword>
<dbReference type="GO" id="GO:0006265">
    <property type="term" value="P:DNA topological change"/>
    <property type="evidence" value="ECO:0007669"/>
    <property type="project" value="UniProtKB-UniRule"/>
</dbReference>
<reference evidence="12 13" key="1">
    <citation type="journal article" date="2016" name="BMC Genomics">
        <title>Combined genomic and structural analyses of a cultured magnetotactic bacterium reveals its niche adaptation to a dynamic environment.</title>
        <authorList>
            <person name="Araujo A.C."/>
            <person name="Morillo V."/>
            <person name="Cypriano J."/>
            <person name="Teixeira L.C."/>
            <person name="Leao P."/>
            <person name="Lyra S."/>
            <person name="Almeida L.G."/>
            <person name="Bazylinski D.A."/>
            <person name="Vasconcellos A.T."/>
            <person name="Abreu F."/>
            <person name="Lins U."/>
        </authorList>
    </citation>
    <scope>NUCLEOTIDE SEQUENCE [LARGE SCALE GENOMIC DNA]</scope>
    <source>
        <strain evidence="12 13">IT-1</strain>
    </source>
</reference>
<dbReference type="InterPro" id="IPR013506">
    <property type="entry name" value="Topo_IIA_bsu_dom2"/>
</dbReference>
<evidence type="ECO:0000256" key="2">
    <source>
        <dbReference type="ARBA" id="ARBA00001946"/>
    </source>
</evidence>
<keyword evidence="13" id="KW-1185">Reference proteome</keyword>
<dbReference type="SMART" id="SM00433">
    <property type="entry name" value="TOP2c"/>
    <property type="match status" value="1"/>
</dbReference>
<keyword evidence="5 10" id="KW-0067">ATP-binding</keyword>
<dbReference type="OrthoDB" id="9802808at2"/>